<gene>
    <name evidence="2" type="ORF">ACCI49_20790</name>
</gene>
<evidence type="ECO:0000313" key="3">
    <source>
        <dbReference type="Proteomes" id="UP001569428"/>
    </source>
</evidence>
<evidence type="ECO:0000313" key="2">
    <source>
        <dbReference type="EMBL" id="MFA0813342.1"/>
    </source>
</evidence>
<feature type="compositionally biased region" description="Polar residues" evidence="1">
    <location>
        <begin position="555"/>
        <end position="564"/>
    </location>
</feature>
<dbReference type="RefSeq" id="WP_371841150.1">
    <property type="nucleotide sequence ID" value="NZ_JBGMEK010000086.1"/>
</dbReference>
<evidence type="ECO:0000256" key="1">
    <source>
        <dbReference type="SAM" id="MobiDB-lite"/>
    </source>
</evidence>
<feature type="compositionally biased region" description="Basic and acidic residues" evidence="1">
    <location>
        <begin position="442"/>
        <end position="455"/>
    </location>
</feature>
<dbReference type="InterPro" id="IPR050708">
    <property type="entry name" value="T6SS_VgrG/RHS"/>
</dbReference>
<dbReference type="Proteomes" id="UP001569428">
    <property type="component" value="Unassembled WGS sequence"/>
</dbReference>
<comment type="caution">
    <text evidence="2">The sequence shown here is derived from an EMBL/GenBank/DDBJ whole genome shotgun (WGS) entry which is preliminary data.</text>
</comment>
<reference evidence="2 3" key="1">
    <citation type="submission" date="2024-08" db="EMBL/GenBank/DDBJ databases">
        <authorList>
            <person name="Ishaq N."/>
        </authorList>
    </citation>
    <scope>NUCLEOTIDE SEQUENCE [LARGE SCALE GENOMIC DNA]</scope>
    <source>
        <strain evidence="2 3">DSM 18651</strain>
    </source>
</reference>
<feature type="non-terminal residue" evidence="2">
    <location>
        <position position="1"/>
    </location>
</feature>
<feature type="compositionally biased region" description="Polar residues" evidence="1">
    <location>
        <begin position="412"/>
        <end position="441"/>
    </location>
</feature>
<organism evidence="2 3">
    <name type="scientific">Microbulbifer epialgicus</name>
    <dbReference type="NCBI Taxonomy" id="393907"/>
    <lineage>
        <taxon>Bacteria</taxon>
        <taxon>Pseudomonadati</taxon>
        <taxon>Pseudomonadota</taxon>
        <taxon>Gammaproteobacteria</taxon>
        <taxon>Cellvibrionales</taxon>
        <taxon>Microbulbiferaceae</taxon>
        <taxon>Microbulbifer</taxon>
    </lineage>
</organism>
<protein>
    <submittedName>
        <fullName evidence="2">RHS repeat domain-containing protein</fullName>
    </submittedName>
</protein>
<dbReference type="EMBL" id="JBGMEK010000086">
    <property type="protein sequence ID" value="MFA0813342.1"/>
    <property type="molecule type" value="Genomic_DNA"/>
</dbReference>
<accession>A0ABV4P4Q9</accession>
<dbReference type="InterPro" id="IPR022385">
    <property type="entry name" value="Rhs_assc_core"/>
</dbReference>
<dbReference type="PANTHER" id="PTHR32305">
    <property type="match status" value="1"/>
</dbReference>
<proteinExistence type="predicted"/>
<dbReference type="PANTHER" id="PTHR32305:SF15">
    <property type="entry name" value="PROTEIN RHSA-RELATED"/>
    <property type="match status" value="1"/>
</dbReference>
<feature type="compositionally biased region" description="Polar residues" evidence="1">
    <location>
        <begin position="509"/>
        <end position="520"/>
    </location>
</feature>
<dbReference type="Gene3D" id="2.180.10.10">
    <property type="entry name" value="RHS repeat-associated core"/>
    <property type="match status" value="1"/>
</dbReference>
<name>A0ABV4P4Q9_9GAMM</name>
<sequence>NHQGIAYSYDSFGNLSEQVVQLPSESPALNVENHIYDALNRLDYSTRTDGPSIDYDYDAIGNLLKKDDFASSYSYTDGSSGGPSAVKSVSLINGGTKTYGYDQNGNRTHENGAQQIWYNAFNKPTRINRNGANLYFYYGADQMRYKQVNQTSGKTTLYIDKLFEKITGGGETQYRHFIGDIAVLTSTEKGNDISHKIGFSHRDRLGSAAAVGDEAGNLKESHSFDPFGKPRQGNILDKETAILESAYSTRGFTDHEHLDDVELIHMNGRAYDYNLGRFLSVDPIIVQPGDSQALNPYSYILNNPLAGTDPSGYAPGDRAYGAGIGIAKSLGIISPENAELVIAAELACQACNGAVVEAGASSTEAIVESGKTFIREVAAGVGVTTAAAVAAEKAIQKRLESGKKGRKGGGRSQSSNDNGNGSVESKSSGQATTDIGSQAQRSKQEVLRENASKGADYERKAFAEDKQNMPNAEQQITVKTNGEGVRLRLDCVGNCAKTGETKVKEYKSSETAPLTKNQKSGFPDMQKNGATVVGKGKGDFKGGTKIPPTKAEVQRSCTSKNLRC</sequence>
<keyword evidence="3" id="KW-1185">Reference proteome</keyword>
<feature type="region of interest" description="Disordered" evidence="1">
    <location>
        <begin position="399"/>
        <end position="455"/>
    </location>
</feature>
<feature type="region of interest" description="Disordered" evidence="1">
    <location>
        <begin position="507"/>
        <end position="564"/>
    </location>
</feature>
<dbReference type="NCBIfam" id="TIGR03696">
    <property type="entry name" value="Rhs_assc_core"/>
    <property type="match status" value="1"/>
</dbReference>